<accession>A0A0U1LMV3</accession>
<keyword evidence="3" id="KW-1185">Reference proteome</keyword>
<feature type="compositionally biased region" description="Low complexity" evidence="1">
    <location>
        <begin position="156"/>
        <end position="167"/>
    </location>
</feature>
<dbReference type="STRING" id="28573.A0A0U1LMV3"/>
<sequence>MPPLWRLRSMRPPRPCVEDELESLSRELGGLSLLGEKPGLEGACERGTIDQLPILLDIERPFVDTTPSSSQPPSLTSESSQESFGPPTPPEPEVLPVTPSRKGNQRPSTHQYSEGFPFGSSSQANVLKPKRQSYVDDQRTTSLHNGFRQGQAYATSSSTHSSDYNSSLEEPVSQPKTIFPSPITSPRKQTVAELLEEKLRLRREQQTPPKRGDTPSDEKLSPTITPERPKRSRMHIDLTSLPLVNPRLSANSPVLESPAVQYISEPSPPSNSYHSAVPRPSPGYEKRKSSPVAAALPPKKDYFFPATSPVKILRQSSQSPRPRDSATGSSNKRTVTFVDEPRTPRNKPVEPVELRRQNSPPSRPLRPESPPKRVSAQPVDVSSLVLRPCPRATPAAGYQDWYTMSGLTHLNICPSCMNQIGNSRFRDYFVPSLPNLRAQIHCSFSEPWTRLAWIQTLKKGYANLDMMYEITRPSRLECPGRKLSAQNWYRVIDHHTGTNVPRFAACAACVRNLQLLMPPLRQSFSCQPTVQEKICDFAIDSPRFVQYLDLLDSAANHCEYKRLWSPEIDKFIDYVERKCNLRDCRRDRLVLGTWHYIPDLPEFTVCEDCYDDVVRPLVAVHKPIAKMMANPPRLLPGSGPNRCREASCQLYSPRMRAQFRDAVLDDDYRALESVVLRRFDAEQRFREKEERLLLVEETDRGLSWEEEWLRNREEWKKHE</sequence>
<feature type="region of interest" description="Disordered" evidence="1">
    <location>
        <begin position="60"/>
        <end position="293"/>
    </location>
</feature>
<gene>
    <name evidence="2" type="ORF">PISL3812_01613</name>
</gene>
<feature type="compositionally biased region" description="Low complexity" evidence="1">
    <location>
        <begin position="65"/>
        <end position="83"/>
    </location>
</feature>
<name>A0A0U1LMV3_TALIS</name>
<feature type="compositionally biased region" description="Polar residues" evidence="1">
    <location>
        <begin position="101"/>
        <end position="112"/>
    </location>
</feature>
<protein>
    <submittedName>
        <fullName evidence="2">Uncharacterized protein</fullName>
    </submittedName>
</protein>
<dbReference type="Proteomes" id="UP000054383">
    <property type="component" value="Unassembled WGS sequence"/>
</dbReference>
<evidence type="ECO:0000256" key="1">
    <source>
        <dbReference type="SAM" id="MobiDB-lite"/>
    </source>
</evidence>
<evidence type="ECO:0000313" key="3">
    <source>
        <dbReference type="Proteomes" id="UP000054383"/>
    </source>
</evidence>
<dbReference type="OrthoDB" id="5324692at2759"/>
<proteinExistence type="predicted"/>
<feature type="compositionally biased region" description="Basic and acidic residues" evidence="1">
    <location>
        <begin position="339"/>
        <end position="356"/>
    </location>
</feature>
<dbReference type="OMA" id="GYQDWYT"/>
<evidence type="ECO:0000313" key="2">
    <source>
        <dbReference type="EMBL" id="CRG84314.1"/>
    </source>
</evidence>
<organism evidence="2 3">
    <name type="scientific">Talaromyces islandicus</name>
    <name type="common">Penicillium islandicum</name>
    <dbReference type="NCBI Taxonomy" id="28573"/>
    <lineage>
        <taxon>Eukaryota</taxon>
        <taxon>Fungi</taxon>
        <taxon>Dikarya</taxon>
        <taxon>Ascomycota</taxon>
        <taxon>Pezizomycotina</taxon>
        <taxon>Eurotiomycetes</taxon>
        <taxon>Eurotiomycetidae</taxon>
        <taxon>Eurotiales</taxon>
        <taxon>Trichocomaceae</taxon>
        <taxon>Talaromyces</taxon>
        <taxon>Talaromyces sect. Islandici</taxon>
    </lineage>
</organism>
<feature type="region of interest" description="Disordered" evidence="1">
    <location>
        <begin position="312"/>
        <end position="379"/>
    </location>
</feature>
<dbReference type="EMBL" id="CVMT01000001">
    <property type="protein sequence ID" value="CRG84314.1"/>
    <property type="molecule type" value="Genomic_DNA"/>
</dbReference>
<feature type="compositionally biased region" description="Basic and acidic residues" evidence="1">
    <location>
        <begin position="195"/>
        <end position="220"/>
    </location>
</feature>
<dbReference type="AlphaFoldDB" id="A0A0U1LMV3"/>
<reference evidence="2 3" key="1">
    <citation type="submission" date="2015-04" db="EMBL/GenBank/DDBJ databases">
        <authorList>
            <person name="Syromyatnikov M.Y."/>
            <person name="Popov V.N."/>
        </authorList>
    </citation>
    <scope>NUCLEOTIDE SEQUENCE [LARGE SCALE GENOMIC DNA]</scope>
    <source>
        <strain evidence="2">WF-38-12</strain>
    </source>
</reference>